<comment type="catalytic activity">
    <reaction evidence="2 4">
        <text>L-methionyl-[protein] + [thioredoxin]-disulfide + H2O = L-methionyl-(S)-S-oxide-[protein] + [thioredoxin]-dithiol</text>
        <dbReference type="Rhea" id="RHEA:14217"/>
        <dbReference type="Rhea" id="RHEA-COMP:10698"/>
        <dbReference type="Rhea" id="RHEA-COMP:10700"/>
        <dbReference type="Rhea" id="RHEA-COMP:12313"/>
        <dbReference type="Rhea" id="RHEA-COMP:12315"/>
        <dbReference type="ChEBI" id="CHEBI:15377"/>
        <dbReference type="ChEBI" id="CHEBI:16044"/>
        <dbReference type="ChEBI" id="CHEBI:29950"/>
        <dbReference type="ChEBI" id="CHEBI:44120"/>
        <dbReference type="ChEBI" id="CHEBI:50058"/>
        <dbReference type="EC" id="1.8.4.11"/>
    </reaction>
</comment>
<keyword evidence="5" id="KW-0732">Signal</keyword>
<dbReference type="HAMAP" id="MF_01401">
    <property type="entry name" value="MsrA"/>
    <property type="match status" value="1"/>
</dbReference>
<accession>A0A917EK37</accession>
<evidence type="ECO:0000313" key="7">
    <source>
        <dbReference type="EMBL" id="GGE55531.1"/>
    </source>
</evidence>
<comment type="similarity">
    <text evidence="4">Belongs to the MsrA Met sulfoxide reductase family.</text>
</comment>
<comment type="caution">
    <text evidence="7">The sequence shown here is derived from an EMBL/GenBank/DDBJ whole genome shotgun (WGS) entry which is preliminary data.</text>
</comment>
<evidence type="ECO:0000256" key="1">
    <source>
        <dbReference type="ARBA" id="ARBA00023002"/>
    </source>
</evidence>
<reference evidence="7" key="1">
    <citation type="journal article" date="2014" name="Int. J. Syst. Evol. Microbiol.">
        <title>Complete genome sequence of Corynebacterium casei LMG S-19264T (=DSM 44701T), isolated from a smear-ripened cheese.</title>
        <authorList>
            <consortium name="US DOE Joint Genome Institute (JGI-PGF)"/>
            <person name="Walter F."/>
            <person name="Albersmeier A."/>
            <person name="Kalinowski J."/>
            <person name="Ruckert C."/>
        </authorList>
    </citation>
    <scope>NUCLEOTIDE SEQUENCE</scope>
    <source>
        <strain evidence="7">CGMCC 1.16012</strain>
    </source>
</reference>
<organism evidence="7 8">
    <name type="scientific">Actibacterium pelagium</name>
    <dbReference type="NCBI Taxonomy" id="2029103"/>
    <lineage>
        <taxon>Bacteria</taxon>
        <taxon>Pseudomonadati</taxon>
        <taxon>Pseudomonadota</taxon>
        <taxon>Alphaproteobacteria</taxon>
        <taxon>Rhodobacterales</taxon>
        <taxon>Roseobacteraceae</taxon>
        <taxon>Actibacterium</taxon>
    </lineage>
</organism>
<feature type="domain" description="Peptide methionine sulphoxide reductase MsrA" evidence="6">
    <location>
        <begin position="36"/>
        <end position="179"/>
    </location>
</feature>
<dbReference type="InterPro" id="IPR036509">
    <property type="entry name" value="Met_Sox_Rdtase_MsrA_sf"/>
</dbReference>
<dbReference type="EC" id="1.8.4.11" evidence="4"/>
<keyword evidence="1 4" id="KW-0560">Oxidoreductase</keyword>
<dbReference type="GO" id="GO:0008113">
    <property type="term" value="F:peptide-methionine (S)-S-oxide reductase activity"/>
    <property type="evidence" value="ECO:0007669"/>
    <property type="project" value="UniProtKB-UniRule"/>
</dbReference>
<proteinExistence type="inferred from homology"/>
<dbReference type="EMBL" id="BMKN01000002">
    <property type="protein sequence ID" value="GGE55531.1"/>
    <property type="molecule type" value="Genomic_DNA"/>
</dbReference>
<dbReference type="NCBIfam" id="TIGR00401">
    <property type="entry name" value="msrA"/>
    <property type="match status" value="1"/>
</dbReference>
<evidence type="ECO:0000313" key="8">
    <source>
        <dbReference type="Proteomes" id="UP000606730"/>
    </source>
</evidence>
<feature type="signal peptide" evidence="5">
    <location>
        <begin position="1"/>
        <end position="30"/>
    </location>
</feature>
<dbReference type="RefSeq" id="WP_229666179.1">
    <property type="nucleotide sequence ID" value="NZ_BMKN01000002.1"/>
</dbReference>
<evidence type="ECO:0000256" key="2">
    <source>
        <dbReference type="ARBA" id="ARBA00047806"/>
    </source>
</evidence>
<dbReference type="Proteomes" id="UP000606730">
    <property type="component" value="Unassembled WGS sequence"/>
</dbReference>
<reference evidence="7" key="2">
    <citation type="submission" date="2020-09" db="EMBL/GenBank/DDBJ databases">
        <authorList>
            <person name="Sun Q."/>
            <person name="Zhou Y."/>
        </authorList>
    </citation>
    <scope>NUCLEOTIDE SEQUENCE</scope>
    <source>
        <strain evidence="7">CGMCC 1.16012</strain>
    </source>
</reference>
<comment type="catalytic activity">
    <reaction evidence="3 4">
        <text>[thioredoxin]-disulfide + L-methionine + H2O = L-methionine (S)-S-oxide + [thioredoxin]-dithiol</text>
        <dbReference type="Rhea" id="RHEA:19993"/>
        <dbReference type="Rhea" id="RHEA-COMP:10698"/>
        <dbReference type="Rhea" id="RHEA-COMP:10700"/>
        <dbReference type="ChEBI" id="CHEBI:15377"/>
        <dbReference type="ChEBI" id="CHEBI:29950"/>
        <dbReference type="ChEBI" id="CHEBI:50058"/>
        <dbReference type="ChEBI" id="CHEBI:57844"/>
        <dbReference type="ChEBI" id="CHEBI:58772"/>
        <dbReference type="EC" id="1.8.4.11"/>
    </reaction>
</comment>
<feature type="active site" evidence="4">
    <location>
        <position position="42"/>
    </location>
</feature>
<name>A0A917EK37_9RHOB</name>
<evidence type="ECO:0000259" key="6">
    <source>
        <dbReference type="Pfam" id="PF01625"/>
    </source>
</evidence>
<keyword evidence="8" id="KW-1185">Reference proteome</keyword>
<dbReference type="SUPFAM" id="SSF55068">
    <property type="entry name" value="Peptide methionine sulfoxide reductase"/>
    <property type="match status" value="1"/>
</dbReference>
<dbReference type="PANTHER" id="PTHR43774:SF1">
    <property type="entry name" value="PEPTIDE METHIONINE SULFOXIDE REDUCTASE MSRA 2"/>
    <property type="match status" value="1"/>
</dbReference>
<dbReference type="PANTHER" id="PTHR43774">
    <property type="entry name" value="PEPTIDE METHIONINE SULFOXIDE REDUCTASE"/>
    <property type="match status" value="1"/>
</dbReference>
<dbReference type="AlphaFoldDB" id="A0A917EK37"/>
<dbReference type="Gene3D" id="3.30.1060.10">
    <property type="entry name" value="Peptide methionine sulphoxide reductase MsrA"/>
    <property type="match status" value="1"/>
</dbReference>
<evidence type="ECO:0000256" key="5">
    <source>
        <dbReference type="SAM" id="SignalP"/>
    </source>
</evidence>
<comment type="function">
    <text evidence="4">Has an important function as a repair enzyme for proteins that have been inactivated by oxidation. Catalyzes the reversible oxidation-reduction of methionine sulfoxide in proteins to methionine.</text>
</comment>
<feature type="chain" id="PRO_5037894546" description="Peptide methionine sulfoxide reductase MsrA" evidence="5">
    <location>
        <begin position="31"/>
        <end position="222"/>
    </location>
</feature>
<evidence type="ECO:0000256" key="3">
    <source>
        <dbReference type="ARBA" id="ARBA00048782"/>
    </source>
</evidence>
<protein>
    <recommendedName>
        <fullName evidence="4">Peptide methionine sulfoxide reductase MsrA</fullName>
        <shortName evidence="4">Protein-methionine-S-oxide reductase</shortName>
        <ecNumber evidence="4">1.8.4.11</ecNumber>
    </recommendedName>
    <alternativeName>
        <fullName evidence="4">Peptide-methionine (S)-S-oxide reductase</fullName>
        <shortName evidence="4">Peptide Met(O) reductase</shortName>
    </alternativeName>
</protein>
<dbReference type="InterPro" id="IPR002569">
    <property type="entry name" value="Met_Sox_Rdtase_MsrA_dom"/>
</dbReference>
<dbReference type="Pfam" id="PF01625">
    <property type="entry name" value="PMSR"/>
    <property type="match status" value="1"/>
</dbReference>
<gene>
    <name evidence="4 7" type="primary">msrA</name>
    <name evidence="7" type="ORF">GCM10011517_23920</name>
</gene>
<sequence length="222" mass="24341">MILTRDMLKTWTLVFAIAVGAIARCDIAQAAPAEKLVVAGGCFWCVESDFESVDGVIEAVSGFTGGKSANPSYRDVVSGGTGHYEAVEITFDPDVVSRKTLLSLFFRSVDPTDKGGQFCDRGPTYRTAIFVSSKAEETLAKRAKREASGVLQRRIVTPILPLGAFFPAEAYHQDYYKQDKVILTRFGPRKKSVAYKKYRDACGRDARTKALWGDEAAFAMGK</sequence>
<evidence type="ECO:0000256" key="4">
    <source>
        <dbReference type="HAMAP-Rule" id="MF_01401"/>
    </source>
</evidence>